<dbReference type="Pfam" id="PF13460">
    <property type="entry name" value="NAD_binding_10"/>
    <property type="match status" value="1"/>
</dbReference>
<dbReference type="RefSeq" id="WP_146473298.1">
    <property type="nucleotide sequence ID" value="NZ_BNCF01000013.1"/>
</dbReference>
<evidence type="ECO:0000313" key="3">
    <source>
        <dbReference type="Proteomes" id="UP000636453"/>
    </source>
</evidence>
<comment type="caution">
    <text evidence="2">The sequence shown here is derived from an EMBL/GenBank/DDBJ whole genome shotgun (WGS) entry which is preliminary data.</text>
</comment>
<reference evidence="2" key="2">
    <citation type="submission" date="2020-09" db="EMBL/GenBank/DDBJ databases">
        <authorList>
            <person name="Sun Q."/>
            <person name="Kim S."/>
        </authorList>
    </citation>
    <scope>NUCLEOTIDE SEQUENCE</scope>
    <source>
        <strain evidence="2">KCTC 32020</strain>
    </source>
</reference>
<dbReference type="InterPro" id="IPR036291">
    <property type="entry name" value="NAD(P)-bd_dom_sf"/>
</dbReference>
<protein>
    <submittedName>
        <fullName evidence="2">NAD-dependent dehydratase</fullName>
    </submittedName>
</protein>
<dbReference type="PANTHER" id="PTHR12126">
    <property type="entry name" value="NADH-UBIQUINONE OXIDOREDUCTASE 39 KDA SUBUNIT-RELATED"/>
    <property type="match status" value="1"/>
</dbReference>
<dbReference type="EMBL" id="BNCF01000013">
    <property type="protein sequence ID" value="GHE40070.1"/>
    <property type="molecule type" value="Genomic_DNA"/>
</dbReference>
<dbReference type="Proteomes" id="UP000636453">
    <property type="component" value="Unassembled WGS sequence"/>
</dbReference>
<evidence type="ECO:0000313" key="2">
    <source>
        <dbReference type="EMBL" id="GHE40070.1"/>
    </source>
</evidence>
<reference evidence="2" key="1">
    <citation type="journal article" date="2014" name="Int. J. Syst. Evol. Microbiol.">
        <title>Complete genome sequence of Corynebacterium casei LMG S-19264T (=DSM 44701T), isolated from a smear-ripened cheese.</title>
        <authorList>
            <consortium name="US DOE Joint Genome Institute (JGI-PGF)"/>
            <person name="Walter F."/>
            <person name="Albersmeier A."/>
            <person name="Kalinowski J."/>
            <person name="Ruckert C."/>
        </authorList>
    </citation>
    <scope>NUCLEOTIDE SEQUENCE</scope>
    <source>
        <strain evidence="2">KCTC 32020</strain>
    </source>
</reference>
<dbReference type="Gene3D" id="3.40.50.720">
    <property type="entry name" value="NAD(P)-binding Rossmann-like Domain"/>
    <property type="match status" value="1"/>
</dbReference>
<gene>
    <name evidence="2" type="ORF">GCM10007167_22750</name>
</gene>
<proteinExistence type="predicted"/>
<dbReference type="AlphaFoldDB" id="A0A918Z8I2"/>
<name>A0A918Z8I2_9GAMM</name>
<accession>A0A918Z8I2</accession>
<dbReference type="PANTHER" id="PTHR12126:SF11">
    <property type="entry name" value="NADH DEHYDROGENASE [UBIQUINONE] 1 ALPHA SUBCOMPLEX SUBUNIT 9, MITOCHONDRIAL"/>
    <property type="match status" value="1"/>
</dbReference>
<organism evidence="2 3">
    <name type="scientific">Vulcaniibacterium thermophilum</name>
    <dbReference type="NCBI Taxonomy" id="1169913"/>
    <lineage>
        <taxon>Bacteria</taxon>
        <taxon>Pseudomonadati</taxon>
        <taxon>Pseudomonadota</taxon>
        <taxon>Gammaproteobacteria</taxon>
        <taxon>Lysobacterales</taxon>
        <taxon>Lysobacteraceae</taxon>
        <taxon>Vulcaniibacterium</taxon>
    </lineage>
</organism>
<dbReference type="GO" id="GO:0044877">
    <property type="term" value="F:protein-containing complex binding"/>
    <property type="evidence" value="ECO:0007669"/>
    <property type="project" value="TreeGrafter"/>
</dbReference>
<feature type="domain" description="NAD(P)-binding" evidence="1">
    <location>
        <begin position="11"/>
        <end position="153"/>
    </location>
</feature>
<dbReference type="SUPFAM" id="SSF51735">
    <property type="entry name" value="NAD(P)-binding Rossmann-fold domains"/>
    <property type="match status" value="1"/>
</dbReference>
<sequence length="301" mass="32873">MARLRHVVVLGGSGFVGRHLVPHLLRGDNRVTVLTRRLDARVRAAVPREASLREGDVHDGGFLRACLSDADAVINLTGILNERGDDGRGFQRVFVDLLDTLIDAMRATGVRRLLQMSALRAGEGDSHYLQARGRAEQRVRASGLDWTLLRAAVIAGPGDGLFCRFAHLLRFAPVLPIARAEARFQPVWVGDVAEAYARALEQPATIGHRFDLAGPEVLTLREIVELTARALGRRRHVIALSDRFGRLQAELGEHLPGKPISRDNLRSLQLDSVTDDNGLPKLGIAPTDVRTKLAEILAGCA</sequence>
<dbReference type="InterPro" id="IPR051207">
    <property type="entry name" value="ComplexI_NDUFA9_subunit"/>
</dbReference>
<dbReference type="InterPro" id="IPR016040">
    <property type="entry name" value="NAD(P)-bd_dom"/>
</dbReference>
<dbReference type="CDD" id="cd05271">
    <property type="entry name" value="NDUFA9_like_SDR_a"/>
    <property type="match status" value="1"/>
</dbReference>
<keyword evidence="3" id="KW-1185">Reference proteome</keyword>
<evidence type="ECO:0000259" key="1">
    <source>
        <dbReference type="Pfam" id="PF13460"/>
    </source>
</evidence>
<dbReference type="OrthoDB" id="9776313at2"/>